<accession>A0A8H2LE46</accession>
<protein>
    <submittedName>
        <fullName evidence="2">3-hydroxyacyl-ACP dehydratase</fullName>
    </submittedName>
</protein>
<feature type="domain" description="ApeI dehydratase-like" evidence="1">
    <location>
        <begin position="24"/>
        <end position="96"/>
    </location>
</feature>
<reference evidence="2 3" key="1">
    <citation type="submission" date="2019-08" db="EMBL/GenBank/DDBJ databases">
        <title>Genomes of Antarctic Bizionia species.</title>
        <authorList>
            <person name="Bowman J.P."/>
        </authorList>
    </citation>
    <scope>NUCLEOTIDE SEQUENCE [LARGE SCALE GENOMIC DNA]</scope>
    <source>
        <strain evidence="2 3">HFD</strain>
    </source>
</reference>
<dbReference type="Gene3D" id="3.10.129.10">
    <property type="entry name" value="Hotdog Thioesterase"/>
    <property type="match status" value="1"/>
</dbReference>
<sequence>MLFSDFYTILDAHKTSAFSFGNCVELNKNHSIFSGHFPENPITPGVIMLQIIKNSLEQALQCNLKLQALSNLKFLQVVDPNRNNILHFQMDIKKENDIIKIKSSSSFPDHTLVLKCNATFVKY</sequence>
<keyword evidence="3" id="KW-1185">Reference proteome</keyword>
<dbReference type="SUPFAM" id="SSF54637">
    <property type="entry name" value="Thioesterase/thiol ester dehydrase-isomerase"/>
    <property type="match status" value="1"/>
</dbReference>
<evidence type="ECO:0000313" key="2">
    <source>
        <dbReference type="EMBL" id="TYB74103.1"/>
    </source>
</evidence>
<dbReference type="Proteomes" id="UP000323324">
    <property type="component" value="Unassembled WGS sequence"/>
</dbReference>
<name>A0A8H2LE46_9FLAO</name>
<gene>
    <name evidence="2" type="ORF">ES676_07935</name>
</gene>
<dbReference type="GO" id="GO:0016829">
    <property type="term" value="F:lyase activity"/>
    <property type="evidence" value="ECO:0007669"/>
    <property type="project" value="UniProtKB-KW"/>
</dbReference>
<dbReference type="AlphaFoldDB" id="A0A8H2LE46"/>
<organism evidence="2 3">
    <name type="scientific">Bizionia saleffrena</name>
    <dbReference type="NCBI Taxonomy" id="291189"/>
    <lineage>
        <taxon>Bacteria</taxon>
        <taxon>Pseudomonadati</taxon>
        <taxon>Bacteroidota</taxon>
        <taxon>Flavobacteriia</taxon>
        <taxon>Flavobacteriales</taxon>
        <taxon>Flavobacteriaceae</taxon>
        <taxon>Bizionia</taxon>
    </lineage>
</organism>
<dbReference type="EMBL" id="VSKM01000007">
    <property type="protein sequence ID" value="TYB74103.1"/>
    <property type="molecule type" value="Genomic_DNA"/>
</dbReference>
<evidence type="ECO:0000259" key="1">
    <source>
        <dbReference type="Pfam" id="PF22818"/>
    </source>
</evidence>
<evidence type="ECO:0000313" key="3">
    <source>
        <dbReference type="Proteomes" id="UP000323324"/>
    </source>
</evidence>
<comment type="caution">
    <text evidence="2">The sequence shown here is derived from an EMBL/GenBank/DDBJ whole genome shotgun (WGS) entry which is preliminary data.</text>
</comment>
<proteinExistence type="predicted"/>
<dbReference type="InterPro" id="IPR029069">
    <property type="entry name" value="HotDog_dom_sf"/>
</dbReference>
<dbReference type="RefSeq" id="WP_148369789.1">
    <property type="nucleotide sequence ID" value="NZ_VSKM01000007.1"/>
</dbReference>
<dbReference type="Pfam" id="PF22818">
    <property type="entry name" value="ApeI-like"/>
    <property type="match status" value="1"/>
</dbReference>
<dbReference type="InterPro" id="IPR054545">
    <property type="entry name" value="ApeI-like"/>
</dbReference>